<feature type="region of interest" description="Disordered" evidence="1">
    <location>
        <begin position="1"/>
        <end position="21"/>
    </location>
</feature>
<dbReference type="EMBL" id="JAYKXN010000004">
    <property type="protein sequence ID" value="KAK7295470.1"/>
    <property type="molecule type" value="Genomic_DNA"/>
</dbReference>
<reference evidence="2 3" key="1">
    <citation type="submission" date="2024-01" db="EMBL/GenBank/DDBJ databases">
        <title>The genomes of 5 underutilized Papilionoideae crops provide insights into root nodulation and disease resistance.</title>
        <authorList>
            <person name="Yuan L."/>
        </authorList>
    </citation>
    <scope>NUCLEOTIDE SEQUENCE [LARGE SCALE GENOMIC DNA]</scope>
    <source>
        <strain evidence="2">LY-2023</strain>
        <tissue evidence="2">Leaf</tissue>
    </source>
</reference>
<evidence type="ECO:0000313" key="2">
    <source>
        <dbReference type="EMBL" id="KAK7295470.1"/>
    </source>
</evidence>
<protein>
    <submittedName>
        <fullName evidence="2">Uncharacterized protein</fullName>
    </submittedName>
</protein>
<comment type="caution">
    <text evidence="2">The sequence shown here is derived from an EMBL/GenBank/DDBJ whole genome shotgun (WGS) entry which is preliminary data.</text>
</comment>
<proteinExistence type="predicted"/>
<name>A0AAN9JAN9_CLITE</name>
<gene>
    <name evidence="2" type="ORF">RJT34_18379</name>
</gene>
<sequence length="93" mass="10275">MSGFLFPNHHRSSSGEVESGKRTAITVNVDKASSSFGVVELNLWTAVDPLKSLRFDLLKGKSDIASCRDHNLLQFPSASNDIFRLRGFKPNLP</sequence>
<evidence type="ECO:0000256" key="1">
    <source>
        <dbReference type="SAM" id="MobiDB-lite"/>
    </source>
</evidence>
<evidence type="ECO:0000313" key="3">
    <source>
        <dbReference type="Proteomes" id="UP001359559"/>
    </source>
</evidence>
<dbReference type="Proteomes" id="UP001359559">
    <property type="component" value="Unassembled WGS sequence"/>
</dbReference>
<organism evidence="2 3">
    <name type="scientific">Clitoria ternatea</name>
    <name type="common">Butterfly pea</name>
    <dbReference type="NCBI Taxonomy" id="43366"/>
    <lineage>
        <taxon>Eukaryota</taxon>
        <taxon>Viridiplantae</taxon>
        <taxon>Streptophyta</taxon>
        <taxon>Embryophyta</taxon>
        <taxon>Tracheophyta</taxon>
        <taxon>Spermatophyta</taxon>
        <taxon>Magnoliopsida</taxon>
        <taxon>eudicotyledons</taxon>
        <taxon>Gunneridae</taxon>
        <taxon>Pentapetalae</taxon>
        <taxon>rosids</taxon>
        <taxon>fabids</taxon>
        <taxon>Fabales</taxon>
        <taxon>Fabaceae</taxon>
        <taxon>Papilionoideae</taxon>
        <taxon>50 kb inversion clade</taxon>
        <taxon>NPAAA clade</taxon>
        <taxon>indigoferoid/millettioid clade</taxon>
        <taxon>Phaseoleae</taxon>
        <taxon>Clitoria</taxon>
    </lineage>
</organism>
<dbReference type="AlphaFoldDB" id="A0AAN9JAN9"/>
<keyword evidence="3" id="KW-1185">Reference proteome</keyword>
<accession>A0AAN9JAN9</accession>